<organism evidence="2 5">
    <name type="scientific">Malaciobacter marinus</name>
    <dbReference type="NCBI Taxonomy" id="505249"/>
    <lineage>
        <taxon>Bacteria</taxon>
        <taxon>Pseudomonadati</taxon>
        <taxon>Campylobacterota</taxon>
        <taxon>Epsilonproteobacteria</taxon>
        <taxon>Campylobacterales</taxon>
        <taxon>Arcobacteraceae</taxon>
        <taxon>Malaciobacter</taxon>
    </lineage>
</organism>
<keyword evidence="2" id="KW-0547">Nucleotide-binding</keyword>
<dbReference type="EMBL" id="CP032101">
    <property type="protein sequence ID" value="AXX86109.1"/>
    <property type="molecule type" value="Genomic_DNA"/>
</dbReference>
<keyword evidence="2" id="KW-0347">Helicase</keyword>
<proteinExistence type="predicted"/>
<keyword evidence="4" id="KW-1185">Reference proteome</keyword>
<dbReference type="SUPFAM" id="SSF52540">
    <property type="entry name" value="P-loop containing nucleoside triphosphate hydrolases"/>
    <property type="match status" value="1"/>
</dbReference>
<dbReference type="InterPro" id="IPR011335">
    <property type="entry name" value="Restrct_endonuc-II-like"/>
</dbReference>
<keyword evidence="2" id="KW-0378">Hydrolase</keyword>
<dbReference type="InterPro" id="IPR011604">
    <property type="entry name" value="PDDEXK-like_dom_sf"/>
</dbReference>
<dbReference type="AlphaFoldDB" id="A0A347THN1"/>
<accession>A0A347THN1</accession>
<evidence type="ECO:0000313" key="4">
    <source>
        <dbReference type="Proteomes" id="UP000224740"/>
    </source>
</evidence>
<reference evidence="4" key="1">
    <citation type="submission" date="2017-09" db="EMBL/GenBank/DDBJ databases">
        <title>Arcobacter canalis sp. nov., a new species isolated from a water canal contaminated with urban sewage.</title>
        <authorList>
            <person name="Perez-Cataluna A."/>
            <person name="Salas-Masso N."/>
            <person name="Figueras M.J."/>
        </authorList>
    </citation>
    <scope>NUCLEOTIDE SEQUENCE [LARGE SCALE GENOMIC DNA]</scope>
    <source>
        <strain evidence="4">CECT 7727</strain>
    </source>
</reference>
<dbReference type="Gene3D" id="3.90.320.10">
    <property type="match status" value="1"/>
</dbReference>
<dbReference type="KEGG" id="amar:AMRN_0339"/>
<feature type="domain" description="PD-(D/E)XK endonuclease-like" evidence="1">
    <location>
        <begin position="547"/>
        <end position="779"/>
    </location>
</feature>
<dbReference type="InterPro" id="IPR038726">
    <property type="entry name" value="PDDEXK_AddAB-type"/>
</dbReference>
<keyword evidence="2" id="KW-0067">ATP-binding</keyword>
<protein>
    <submittedName>
        <fullName evidence="2">AddAB recombination complex, helicase AddB</fullName>
    </submittedName>
</protein>
<dbReference type="EMBL" id="NXAO01000021">
    <property type="protein sequence ID" value="PHO15715.1"/>
    <property type="molecule type" value="Genomic_DNA"/>
</dbReference>
<dbReference type="GO" id="GO:0004386">
    <property type="term" value="F:helicase activity"/>
    <property type="evidence" value="ECO:0007669"/>
    <property type="project" value="UniProtKB-KW"/>
</dbReference>
<dbReference type="InterPro" id="IPR027417">
    <property type="entry name" value="P-loop_NTPase"/>
</dbReference>
<dbReference type="Pfam" id="PF12705">
    <property type="entry name" value="PDDEXK_1"/>
    <property type="match status" value="1"/>
</dbReference>
<dbReference type="RefSeq" id="WP_099310730.1">
    <property type="nucleotide sequence ID" value="NZ_CP032101.1"/>
</dbReference>
<evidence type="ECO:0000313" key="5">
    <source>
        <dbReference type="Proteomes" id="UP000264693"/>
    </source>
</evidence>
<evidence type="ECO:0000313" key="3">
    <source>
        <dbReference type="EMBL" id="PHO15715.1"/>
    </source>
</evidence>
<dbReference type="Proteomes" id="UP000264693">
    <property type="component" value="Chromosome"/>
</dbReference>
<dbReference type="Proteomes" id="UP000224740">
    <property type="component" value="Unassembled WGS sequence"/>
</dbReference>
<reference evidence="3" key="2">
    <citation type="submission" date="2017-09" db="EMBL/GenBank/DDBJ databases">
        <authorList>
            <person name="Perez-Cataluna A."/>
            <person name="Figueras M.J."/>
            <person name="Salas-Masso N."/>
        </authorList>
    </citation>
    <scope>NUCLEOTIDE SEQUENCE</scope>
    <source>
        <strain evidence="3">CECT 7727</strain>
    </source>
</reference>
<dbReference type="SUPFAM" id="SSF52980">
    <property type="entry name" value="Restriction endonuclease-like"/>
    <property type="match status" value="1"/>
</dbReference>
<reference evidence="2 5" key="3">
    <citation type="submission" date="2018-08" db="EMBL/GenBank/DDBJ databases">
        <title>Complete genome of the Arcobacter marinus type strain JCM 15502.</title>
        <authorList>
            <person name="Miller W.G."/>
            <person name="Yee E."/>
            <person name="Huynh S."/>
            <person name="Parker C.T."/>
        </authorList>
    </citation>
    <scope>NUCLEOTIDE SEQUENCE [LARGE SCALE GENOMIC DNA]</scope>
    <source>
        <strain evidence="2 5">JCM 15502</strain>
    </source>
</reference>
<evidence type="ECO:0000259" key="1">
    <source>
        <dbReference type="Pfam" id="PF12705"/>
    </source>
</evidence>
<evidence type="ECO:0000313" key="2">
    <source>
        <dbReference type="EMBL" id="AXX86109.1"/>
    </source>
</evidence>
<sequence length="780" mass="93107">MQTKQQLIVFPTSRAIREFILNNKQDNSLLPFFLTADEFFKKSFYFNNRKLIDEEQKFLFLKESIKFDEFKKLGISSNFTQFLKQSDYIFRFFTEITSEKVSIEDIKDVDTYEFYKEHLQILEKVKENYEKILDDNGFIDRVNEHKYSQINLEFLNKFSSIEFNFEGYFTKLEFDKILDISKNKDLIINLYTNEYNQKSYEIFKTINLDLKQDFFYKLDITNKKILQESKLETKLDSFKIKGFASRVSQIAFIKTAIVEAINKGIDSSNIALILPDENFANKLRLFDEEKYFNYAMGLDVKNSITYKYLYSLNSYLIEKDMKNLNSLEFFNINKELIEFLNSNYNNKISKEGFEYLCNFLISNEINKELKEKLNELFYKLNNLFFTYKSEILYKELLRILLQKVNSISLDDVNSGKITVMGLLESRTVCFDTVIICDFNEQFIPKASLKDKFLSTKVKEFAKLPTLKDRESLQKYYYKRVIQNCKNLYVSYVSNDTSTISRFASELFDLKKEQALEDNSYKHILYNKNSLKHFDKKIILDIDLSKLSWSATSLKTFLQCKRKFYLQYILKLKEHELSLKPKGFELGDIVHKILYEYYEEGFDSLERLQALFTKYANKNPFLSLELEVYKKKIENFYEYEKNRINKVQVLQKEMPFNLIYQDIKIKGVIDRVDKEDEDYLVIDYKTSSSLKVDTIKNYEKSCDFQLEFYYLALQNIYKTTNIQSFYYDLNNAKLLKEVALNEKLDLLREIFQTLKTTSVDFEKCEDKSVCNFCIYKTICNR</sequence>
<gene>
    <name evidence="2" type="primary">addB</name>
    <name evidence="2" type="ORF">AMRN_0339</name>
    <name evidence="3" type="ORF">CPH92_05445</name>
</gene>
<name>A0A347THN1_9BACT</name>